<keyword evidence="2" id="KW-0677">Repeat</keyword>
<evidence type="ECO:0000256" key="2">
    <source>
        <dbReference type="ARBA" id="ARBA00022737"/>
    </source>
</evidence>
<dbReference type="SMART" id="SM01088">
    <property type="entry name" value="Col_cuticle_N"/>
    <property type="match status" value="1"/>
</dbReference>
<evidence type="ECO:0000313" key="6">
    <source>
        <dbReference type="EnsemblMetazoa" id="CJA01199b.1"/>
    </source>
</evidence>
<reference evidence="6" key="2">
    <citation type="submission" date="2022-06" db="UniProtKB">
        <authorList>
            <consortium name="EnsemblMetazoa"/>
        </authorList>
    </citation>
    <scope>IDENTIFICATION</scope>
    <source>
        <strain evidence="6">DF5081</strain>
    </source>
</reference>
<feature type="region of interest" description="Disordered" evidence="4">
    <location>
        <begin position="152"/>
        <end position="310"/>
    </location>
</feature>
<dbReference type="PANTHER" id="PTHR24637">
    <property type="entry name" value="COLLAGEN"/>
    <property type="match status" value="1"/>
</dbReference>
<feature type="compositionally biased region" description="Gly residues" evidence="4">
    <location>
        <begin position="266"/>
        <end position="275"/>
    </location>
</feature>
<feature type="compositionally biased region" description="Pro residues" evidence="4">
    <location>
        <begin position="249"/>
        <end position="258"/>
    </location>
</feature>
<reference evidence="7" key="1">
    <citation type="submission" date="2010-08" db="EMBL/GenBank/DDBJ databases">
        <authorList>
            <consortium name="Caenorhabditis japonica Sequencing Consortium"/>
            <person name="Wilson R.K."/>
        </authorList>
    </citation>
    <scope>NUCLEOTIDE SEQUENCE [LARGE SCALE GENOMIC DNA]</scope>
    <source>
        <strain evidence="7">DF5081</strain>
    </source>
</reference>
<dbReference type="InterPro" id="IPR002486">
    <property type="entry name" value="Col_cuticle_N"/>
</dbReference>
<dbReference type="AlphaFoldDB" id="A0A8R1HJQ3"/>
<feature type="region of interest" description="Disordered" evidence="4">
    <location>
        <begin position="109"/>
        <end position="133"/>
    </location>
</feature>
<keyword evidence="7" id="KW-1185">Reference proteome</keyword>
<dbReference type="Pfam" id="PF01391">
    <property type="entry name" value="Collagen"/>
    <property type="match status" value="2"/>
</dbReference>
<dbReference type="InterPro" id="IPR008160">
    <property type="entry name" value="Collagen"/>
</dbReference>
<protein>
    <submittedName>
        <fullName evidence="6">Col_cuticle_N domain-containing protein</fullName>
    </submittedName>
</protein>
<comment type="subunit">
    <text evidence="1">Collagen polypeptide chains are complexed within the cuticle by disulfide bonds and other types of covalent cross-links.</text>
</comment>
<dbReference type="EnsemblMetazoa" id="CJA01199b.1">
    <property type="protein sequence ID" value="CJA01199b.1"/>
    <property type="gene ID" value="WBGene00120402"/>
</dbReference>
<accession>A0A8R1HJQ3</accession>
<dbReference type="Proteomes" id="UP000005237">
    <property type="component" value="Unassembled WGS sequence"/>
</dbReference>
<feature type="compositionally biased region" description="Pro residues" evidence="4">
    <location>
        <begin position="223"/>
        <end position="235"/>
    </location>
</feature>
<evidence type="ECO:0000256" key="1">
    <source>
        <dbReference type="ARBA" id="ARBA00011518"/>
    </source>
</evidence>
<name>A0A8R1HJQ3_CAEJA</name>
<organism evidence="6 7">
    <name type="scientific">Caenorhabditis japonica</name>
    <dbReference type="NCBI Taxonomy" id="281687"/>
    <lineage>
        <taxon>Eukaryota</taxon>
        <taxon>Metazoa</taxon>
        <taxon>Ecdysozoa</taxon>
        <taxon>Nematoda</taxon>
        <taxon>Chromadorea</taxon>
        <taxon>Rhabditida</taxon>
        <taxon>Rhabditina</taxon>
        <taxon>Rhabditomorpha</taxon>
        <taxon>Rhabditoidea</taxon>
        <taxon>Rhabditidae</taxon>
        <taxon>Peloderinae</taxon>
        <taxon>Caenorhabditis</taxon>
    </lineage>
</organism>
<evidence type="ECO:0000256" key="4">
    <source>
        <dbReference type="SAM" id="MobiDB-lite"/>
    </source>
</evidence>
<dbReference type="PANTHER" id="PTHR24637:SF321">
    <property type="entry name" value="NEMATODE CUTICLE COLLAGEN N-TERMINAL DOMAIN-CONTAINING PROTEIN"/>
    <property type="match status" value="1"/>
</dbReference>
<feature type="compositionally biased region" description="Pro residues" evidence="4">
    <location>
        <begin position="185"/>
        <end position="198"/>
    </location>
</feature>
<evidence type="ECO:0000259" key="5">
    <source>
        <dbReference type="SMART" id="SM01088"/>
    </source>
</evidence>
<dbReference type="GO" id="GO:0042302">
    <property type="term" value="F:structural constituent of cuticle"/>
    <property type="evidence" value="ECO:0007669"/>
    <property type="project" value="InterPro"/>
</dbReference>
<proteinExistence type="predicted"/>
<evidence type="ECO:0000313" key="7">
    <source>
        <dbReference type="Proteomes" id="UP000005237"/>
    </source>
</evidence>
<keyword evidence="3" id="KW-1015">Disulfide bond</keyword>
<evidence type="ECO:0000256" key="3">
    <source>
        <dbReference type="ARBA" id="ARBA00023157"/>
    </source>
</evidence>
<feature type="domain" description="Nematode cuticle collagen N-terminal" evidence="5">
    <location>
        <begin position="3"/>
        <end position="55"/>
    </location>
</feature>
<sequence>MIRFATFIIVVSAGSIFGALCFAATILVDINSFRSNIVDDLGEFKDLFDDAWKTMQTSEGEHMRFLVRRSILRGRKQAGYEFDGGNPSAQGSSEQCNCGMAATGCPPGPPGKPGANGDKGEPGSPGTDGTPGMDAMQQVAMEFTGGECIKCPAGAPGPAGPPGPPGFEGQPGFPGRDGYEARPGYPGPPGPAGPPGPDGNPGIAGMDGPPGDDTKLQINVPGPAGPPGPPGPPGPEGDVGEDSDGKPGPKGPEGPPGNPGMRGQDGVPGGLGDNGQPGQDAQYCPCPPRTPVGGGADEKTDNGGYFFFKS</sequence>
<dbReference type="Pfam" id="PF01484">
    <property type="entry name" value="Col_cuticle_N"/>
    <property type="match status" value="1"/>
</dbReference>